<dbReference type="SUPFAM" id="SSF52540">
    <property type="entry name" value="P-loop containing nucleoside triphosphate hydrolases"/>
    <property type="match status" value="1"/>
</dbReference>
<sequence>MPRILITGMSGAGKTTLLAGLARRGHLTVETDVDGWVLPDGRWDEPRVTALLDAEPDVVVSGTVENQGAFYGRFDAVVLLSAPLDVLLHRVATRTDNPYGRTTADRAEIAGYVETVEPLLRRGATLELDGREDPESLVDAVERLLVPGPGSGQA</sequence>
<keyword evidence="2" id="KW-1185">Reference proteome</keyword>
<evidence type="ECO:0000313" key="2">
    <source>
        <dbReference type="Proteomes" id="UP000245166"/>
    </source>
</evidence>
<dbReference type="InterPro" id="IPR027417">
    <property type="entry name" value="P-loop_NTPase"/>
</dbReference>
<organism evidence="1 2">
    <name type="scientific">Serinibacter arcticus</name>
    <dbReference type="NCBI Taxonomy" id="1655435"/>
    <lineage>
        <taxon>Bacteria</taxon>
        <taxon>Bacillati</taxon>
        <taxon>Actinomycetota</taxon>
        <taxon>Actinomycetes</taxon>
        <taxon>Micrococcales</taxon>
        <taxon>Beutenbergiaceae</taxon>
        <taxon>Serinibacter</taxon>
    </lineage>
</organism>
<dbReference type="AlphaFoldDB" id="A0A2U1ZZE9"/>
<comment type="caution">
    <text evidence="1">The sequence shown here is derived from an EMBL/GenBank/DDBJ whole genome shotgun (WGS) entry which is preliminary data.</text>
</comment>
<proteinExistence type="predicted"/>
<dbReference type="RefSeq" id="WP_109230726.1">
    <property type="nucleotide sequence ID" value="NZ_PYHR01000002.1"/>
</dbReference>
<reference evidence="1 2" key="1">
    <citation type="submission" date="2018-03" db="EMBL/GenBank/DDBJ databases">
        <title>Genome assembly of novel Miniimonas species PCH200.</title>
        <authorList>
            <person name="Thakur V."/>
            <person name="Kumar V."/>
            <person name="Singh D."/>
        </authorList>
    </citation>
    <scope>NUCLEOTIDE SEQUENCE [LARGE SCALE GENOMIC DNA]</scope>
    <source>
        <strain evidence="1 2">PCH200</strain>
    </source>
</reference>
<protein>
    <submittedName>
        <fullName evidence="1">ATP-binding protein</fullName>
    </submittedName>
</protein>
<evidence type="ECO:0000313" key="1">
    <source>
        <dbReference type="EMBL" id="PWD52344.1"/>
    </source>
</evidence>
<dbReference type="Proteomes" id="UP000245166">
    <property type="component" value="Unassembled WGS sequence"/>
</dbReference>
<keyword evidence="1" id="KW-0067">ATP-binding</keyword>
<accession>A0A2U1ZZE9</accession>
<dbReference type="GO" id="GO:0005524">
    <property type="term" value="F:ATP binding"/>
    <property type="evidence" value="ECO:0007669"/>
    <property type="project" value="UniProtKB-KW"/>
</dbReference>
<name>A0A2U1ZZE9_9MICO</name>
<dbReference type="Pfam" id="PF13238">
    <property type="entry name" value="AAA_18"/>
    <property type="match status" value="1"/>
</dbReference>
<dbReference type="OrthoDB" id="5019413at2"/>
<keyword evidence="1" id="KW-0547">Nucleotide-binding</keyword>
<gene>
    <name evidence="1" type="ORF">C8046_03930</name>
</gene>
<dbReference type="Gene3D" id="3.40.50.300">
    <property type="entry name" value="P-loop containing nucleotide triphosphate hydrolases"/>
    <property type="match status" value="1"/>
</dbReference>
<dbReference type="EMBL" id="PYHR01000002">
    <property type="protein sequence ID" value="PWD52344.1"/>
    <property type="molecule type" value="Genomic_DNA"/>
</dbReference>